<keyword evidence="2" id="KW-1185">Reference proteome</keyword>
<dbReference type="AlphaFoldDB" id="A0A8C3SHI4"/>
<evidence type="ECO:0000313" key="2">
    <source>
        <dbReference type="Proteomes" id="UP000694403"/>
    </source>
</evidence>
<organism evidence="1 2">
    <name type="scientific">Chelydra serpentina</name>
    <name type="common">Snapping turtle</name>
    <name type="synonym">Testudo serpentina</name>
    <dbReference type="NCBI Taxonomy" id="8475"/>
    <lineage>
        <taxon>Eukaryota</taxon>
        <taxon>Metazoa</taxon>
        <taxon>Chordata</taxon>
        <taxon>Craniata</taxon>
        <taxon>Vertebrata</taxon>
        <taxon>Euteleostomi</taxon>
        <taxon>Archelosauria</taxon>
        <taxon>Testudinata</taxon>
        <taxon>Testudines</taxon>
        <taxon>Cryptodira</taxon>
        <taxon>Durocryptodira</taxon>
        <taxon>Americhelydia</taxon>
        <taxon>Chelydroidea</taxon>
        <taxon>Chelydridae</taxon>
        <taxon>Chelydra</taxon>
    </lineage>
</organism>
<sequence length="171" mass="18318">SDDSLPVITYILSFLPIADRKEASLVNHTWYFAAQDSLRQVKPTPPCSPHPRGVPTVPVLLSPLCERLQACVNRTPALDPTCAQVQSLLQAAGLLGHHPQGRPLMWPPSWDKRLHSQLPQDPKLVLSSQASAATRHLLPEPHLPVGSLGGSSTPGHHAAVKARAAALQGTS</sequence>
<reference evidence="1" key="1">
    <citation type="submission" date="2025-08" db="UniProtKB">
        <authorList>
            <consortium name="Ensembl"/>
        </authorList>
    </citation>
    <scope>IDENTIFICATION</scope>
</reference>
<evidence type="ECO:0000313" key="1">
    <source>
        <dbReference type="Ensembl" id="ENSCSRP00000013855.1"/>
    </source>
</evidence>
<protein>
    <submittedName>
        <fullName evidence="1">Uncharacterized protein</fullName>
    </submittedName>
</protein>
<accession>A0A8C3SHI4</accession>
<proteinExistence type="predicted"/>
<name>A0A8C3SHI4_CHESE</name>
<dbReference type="Ensembl" id="ENSCSRT00000014435.1">
    <property type="protein sequence ID" value="ENSCSRP00000013855.1"/>
    <property type="gene ID" value="ENSCSRG00000010571.1"/>
</dbReference>
<dbReference type="CDD" id="cd09917">
    <property type="entry name" value="F-box_SF"/>
    <property type="match status" value="1"/>
</dbReference>
<dbReference type="InterPro" id="IPR036047">
    <property type="entry name" value="F-box-like_dom_sf"/>
</dbReference>
<dbReference type="SUPFAM" id="SSF81383">
    <property type="entry name" value="F-box domain"/>
    <property type="match status" value="1"/>
</dbReference>
<dbReference type="Proteomes" id="UP000694403">
    <property type="component" value="Unplaced"/>
</dbReference>
<reference evidence="1" key="2">
    <citation type="submission" date="2025-09" db="UniProtKB">
        <authorList>
            <consortium name="Ensembl"/>
        </authorList>
    </citation>
    <scope>IDENTIFICATION</scope>
</reference>